<feature type="compositionally biased region" description="Basic and acidic residues" evidence="1">
    <location>
        <begin position="11"/>
        <end position="20"/>
    </location>
</feature>
<gene>
    <name evidence="2" type="ORF">TCIL3000_11_13850</name>
</gene>
<sequence>MVFLGVASHGNSERRGKDGKLVHGTAELLASTNTGSIVNASADHDADKNNAQNDMEPLEAKFLLQVQEAGMNRAPTSGLRAVSSRTFYGADGGKRTVSGFLTRLYQNEPTGGERRKSGPLHLMPYYKQNARRSEAAIKYYDGIIDLDHVALKEAKEKGLVGEMLLLVFSDWDEFTDKSIELLQRLSKKMDLYKEVPFENLHRDLQKRLSAFSRKHQLKVVTPQLGAFATVTSNASKGNKPNTKEKAHNHLFLWPTSTNSGGTHMIAAIRKADFGECNFFGSDTLKMSFLSPSIFFCSAGVDCTERYNGPLTEEGLGGFVLAHTSSRMQLTTKRDLDAVFQQYERLVLIVSKGSSYSRLYGTSPMRNALLNQNDFQRKLRGKLPTFFIQEEMMNDEHTIDWGSLSVTDKKELKPESLSFLADDPQAGVGANFIGKLKLLPLSDDVRLLLLDRTPSVEGDEAPAGLNDFTASSLRFPAPSWGTDLASWAKVVGARLIDEVENMARGKSYLVPVNGWNIQEVFEHHFRMSYFMLDSQLRQHHWLWSTVQIPGFTPKRDGDKRFLVLLVAASPGSEKAVACTHAARRAAGASRQDDRVQYALADTKGSGMLLDELRFTVWRHFSRRPAVHCEVYVFDSNGSIVGADMSDEELQRAETNWGEIMQRAREGTTNSDQQCLLSPTPLSQNEFHKALKHLRAEVGKQSKTKPYTTYRSYVEGTAQGSAPPYLWVPPGERVPLLAYKQKEEDSNCQTAAGSGVHLLLVHDSSCGASSNHYKALQLLSSCQAKGIVPSSVGLLEYDISPLYTNPFSAETFFQPIEVPVDPSDRVGLFERLKPLLENTASLRPPQVIAVNGTHIIATLSVAAEYGSSSSGKGVPLKNGFIRSLVRLLSFVAPDVNVEKTALCMGQVVGNRHKGKSKYRREISSKKVKKHLV</sequence>
<name>G0V2K7_TRYCI</name>
<accession>G0V2K7</accession>
<dbReference type="EMBL" id="HE575324">
    <property type="protein sequence ID" value="CCC95879.1"/>
    <property type="molecule type" value="Genomic_DNA"/>
</dbReference>
<feature type="region of interest" description="Disordered" evidence="1">
    <location>
        <begin position="1"/>
        <end position="20"/>
    </location>
</feature>
<reference evidence="2" key="1">
    <citation type="journal article" date="2012" name="Proc. Natl. Acad. Sci. U.S.A.">
        <title>Antigenic diversity is generated by distinct evolutionary mechanisms in African trypanosome species.</title>
        <authorList>
            <person name="Jackson A.P."/>
            <person name="Berry A."/>
            <person name="Aslett M."/>
            <person name="Allison H.C."/>
            <person name="Burton P."/>
            <person name="Vavrova-Anderson J."/>
            <person name="Brown R."/>
            <person name="Browne H."/>
            <person name="Corton N."/>
            <person name="Hauser H."/>
            <person name="Gamble J."/>
            <person name="Gilderthorp R."/>
            <person name="Marcello L."/>
            <person name="McQuillan J."/>
            <person name="Otto T.D."/>
            <person name="Quail M.A."/>
            <person name="Sanders M.J."/>
            <person name="van Tonder A."/>
            <person name="Ginger M.L."/>
            <person name="Field M.C."/>
            <person name="Barry J.D."/>
            <person name="Hertz-Fowler C."/>
            <person name="Berriman M."/>
        </authorList>
    </citation>
    <scope>NUCLEOTIDE SEQUENCE</scope>
    <source>
        <strain evidence="2">IL3000</strain>
    </source>
</reference>
<proteinExistence type="predicted"/>
<evidence type="ECO:0000256" key="1">
    <source>
        <dbReference type="SAM" id="MobiDB-lite"/>
    </source>
</evidence>
<organism evidence="2">
    <name type="scientific">Trypanosoma congolense (strain IL3000)</name>
    <dbReference type="NCBI Taxonomy" id="1068625"/>
    <lineage>
        <taxon>Eukaryota</taxon>
        <taxon>Discoba</taxon>
        <taxon>Euglenozoa</taxon>
        <taxon>Kinetoplastea</taxon>
        <taxon>Metakinetoplastina</taxon>
        <taxon>Trypanosomatida</taxon>
        <taxon>Trypanosomatidae</taxon>
        <taxon>Trypanosoma</taxon>
        <taxon>Nannomonas</taxon>
    </lineage>
</organism>
<dbReference type="AlphaFoldDB" id="G0V2K7"/>
<protein>
    <submittedName>
        <fullName evidence="2">Uncharacterized protein TCIL3000_11_13850</fullName>
    </submittedName>
</protein>
<evidence type="ECO:0000313" key="2">
    <source>
        <dbReference type="EMBL" id="CCC95879.1"/>
    </source>
</evidence>
<dbReference type="VEuPathDB" id="TriTrypDB:TcIL3000.11.13850"/>